<feature type="compositionally biased region" description="Polar residues" evidence="1">
    <location>
        <begin position="46"/>
        <end position="60"/>
    </location>
</feature>
<evidence type="ECO:0000313" key="2">
    <source>
        <dbReference type="EMBL" id="VEL16710.1"/>
    </source>
</evidence>
<protein>
    <submittedName>
        <fullName evidence="2">Uncharacterized protein</fullName>
    </submittedName>
</protein>
<reference evidence="2" key="1">
    <citation type="submission" date="2018-11" db="EMBL/GenBank/DDBJ databases">
        <authorList>
            <consortium name="Pathogen Informatics"/>
        </authorList>
    </citation>
    <scope>NUCLEOTIDE SEQUENCE</scope>
</reference>
<dbReference type="AlphaFoldDB" id="A0A448WP84"/>
<keyword evidence="3" id="KW-1185">Reference proteome</keyword>
<dbReference type="Proteomes" id="UP000784294">
    <property type="component" value="Unassembled WGS sequence"/>
</dbReference>
<feature type="region of interest" description="Disordered" evidence="1">
    <location>
        <begin position="1"/>
        <end position="60"/>
    </location>
</feature>
<comment type="caution">
    <text evidence="2">The sequence shown here is derived from an EMBL/GenBank/DDBJ whole genome shotgun (WGS) entry which is preliminary data.</text>
</comment>
<feature type="compositionally biased region" description="Basic and acidic residues" evidence="1">
    <location>
        <begin position="13"/>
        <end position="27"/>
    </location>
</feature>
<name>A0A448WP84_9PLAT</name>
<sequence>MGRKVPSAGNISKRSDGRNCENSKERSNTSLNYAVARPDLRKRDQASYTGRPTTSSSISTDLVSEYQNQGKKIRALAIIRADQSLDFYGKNPPNAEGSQGTHGNIKYRIQEIKFHQEEH</sequence>
<evidence type="ECO:0000256" key="1">
    <source>
        <dbReference type="SAM" id="MobiDB-lite"/>
    </source>
</evidence>
<gene>
    <name evidence="2" type="ORF">PXEA_LOCUS10150</name>
</gene>
<proteinExistence type="predicted"/>
<accession>A0A448WP84</accession>
<dbReference type="EMBL" id="CAAALY010029590">
    <property type="protein sequence ID" value="VEL16710.1"/>
    <property type="molecule type" value="Genomic_DNA"/>
</dbReference>
<organism evidence="2 3">
    <name type="scientific">Protopolystoma xenopodis</name>
    <dbReference type="NCBI Taxonomy" id="117903"/>
    <lineage>
        <taxon>Eukaryota</taxon>
        <taxon>Metazoa</taxon>
        <taxon>Spiralia</taxon>
        <taxon>Lophotrochozoa</taxon>
        <taxon>Platyhelminthes</taxon>
        <taxon>Monogenea</taxon>
        <taxon>Polyopisthocotylea</taxon>
        <taxon>Polystomatidea</taxon>
        <taxon>Polystomatidae</taxon>
        <taxon>Protopolystoma</taxon>
    </lineage>
</organism>
<evidence type="ECO:0000313" key="3">
    <source>
        <dbReference type="Proteomes" id="UP000784294"/>
    </source>
</evidence>